<comment type="caution">
    <text evidence="2">The sequence shown here is derived from an EMBL/GenBank/DDBJ whole genome shotgun (WGS) entry which is preliminary data.</text>
</comment>
<protein>
    <submittedName>
        <fullName evidence="2">Uncharacterized protein</fullName>
    </submittedName>
</protein>
<name>A0A392M154_9FABA</name>
<sequence>MSKNGKEIKKELPEERKNRLEERMIYSSNATTSAPSIAHPTHQKEFSDEEKDAVIEYAIQIIKNKYKKKH</sequence>
<dbReference type="EMBL" id="LXQA010001741">
    <property type="protein sequence ID" value="MCH80995.1"/>
    <property type="molecule type" value="Genomic_DNA"/>
</dbReference>
<keyword evidence="3" id="KW-1185">Reference proteome</keyword>
<reference evidence="2 3" key="1">
    <citation type="journal article" date="2018" name="Front. Plant Sci.">
        <title>Red Clover (Trifolium pratense) and Zigzag Clover (T. medium) - A Picture of Genomic Similarities and Differences.</title>
        <authorList>
            <person name="Dluhosova J."/>
            <person name="Istvanek J."/>
            <person name="Nedelnik J."/>
            <person name="Repkova J."/>
        </authorList>
    </citation>
    <scope>NUCLEOTIDE SEQUENCE [LARGE SCALE GENOMIC DNA]</scope>
    <source>
        <strain evidence="3">cv. 10/8</strain>
        <tissue evidence="2">Leaf</tissue>
    </source>
</reference>
<evidence type="ECO:0000256" key="1">
    <source>
        <dbReference type="SAM" id="MobiDB-lite"/>
    </source>
</evidence>
<gene>
    <name evidence="2" type="ORF">A2U01_0001773</name>
</gene>
<dbReference type="Proteomes" id="UP000265520">
    <property type="component" value="Unassembled WGS sequence"/>
</dbReference>
<evidence type="ECO:0000313" key="2">
    <source>
        <dbReference type="EMBL" id="MCH80995.1"/>
    </source>
</evidence>
<feature type="region of interest" description="Disordered" evidence="1">
    <location>
        <begin position="1"/>
        <end position="20"/>
    </location>
</feature>
<organism evidence="2 3">
    <name type="scientific">Trifolium medium</name>
    <dbReference type="NCBI Taxonomy" id="97028"/>
    <lineage>
        <taxon>Eukaryota</taxon>
        <taxon>Viridiplantae</taxon>
        <taxon>Streptophyta</taxon>
        <taxon>Embryophyta</taxon>
        <taxon>Tracheophyta</taxon>
        <taxon>Spermatophyta</taxon>
        <taxon>Magnoliopsida</taxon>
        <taxon>eudicotyledons</taxon>
        <taxon>Gunneridae</taxon>
        <taxon>Pentapetalae</taxon>
        <taxon>rosids</taxon>
        <taxon>fabids</taxon>
        <taxon>Fabales</taxon>
        <taxon>Fabaceae</taxon>
        <taxon>Papilionoideae</taxon>
        <taxon>50 kb inversion clade</taxon>
        <taxon>NPAAA clade</taxon>
        <taxon>Hologalegina</taxon>
        <taxon>IRL clade</taxon>
        <taxon>Trifolieae</taxon>
        <taxon>Trifolium</taxon>
    </lineage>
</organism>
<accession>A0A392M154</accession>
<feature type="region of interest" description="Disordered" evidence="1">
    <location>
        <begin position="27"/>
        <end position="49"/>
    </location>
</feature>
<proteinExistence type="predicted"/>
<evidence type="ECO:0000313" key="3">
    <source>
        <dbReference type="Proteomes" id="UP000265520"/>
    </source>
</evidence>
<dbReference type="AlphaFoldDB" id="A0A392M154"/>